<feature type="chain" id="PRO_5025510646" evidence="1">
    <location>
        <begin position="31"/>
        <end position="74"/>
    </location>
</feature>
<sequence length="74" mass="8014">MPTARGTLTCACAVWVSAGWLGLCLQLGWSELLAADVIGKVQCFANSHWNKYNRGNKGDLAHHLPPLSPPVFHS</sequence>
<evidence type="ECO:0000256" key="1">
    <source>
        <dbReference type="SAM" id="SignalP"/>
    </source>
</evidence>
<feature type="signal peptide" evidence="1">
    <location>
        <begin position="1"/>
        <end position="30"/>
    </location>
</feature>
<dbReference type="EMBL" id="VHII01000017">
    <property type="protein sequence ID" value="KAF1377431.1"/>
    <property type="molecule type" value="Genomic_DNA"/>
</dbReference>
<dbReference type="AlphaFoldDB" id="A0A6A5DTY9"/>
<keyword evidence="3" id="KW-1185">Reference proteome</keyword>
<evidence type="ECO:0000313" key="2">
    <source>
        <dbReference type="EMBL" id="KAF1377431.1"/>
    </source>
</evidence>
<reference evidence="2 3" key="1">
    <citation type="submission" date="2019-06" db="EMBL/GenBank/DDBJ databases">
        <title>A chromosome-scale genome assembly of the European perch, Perca fluviatilis.</title>
        <authorList>
            <person name="Roques C."/>
            <person name="Zahm M."/>
            <person name="Cabau C."/>
            <person name="Klopp C."/>
            <person name="Bouchez O."/>
            <person name="Donnadieu C."/>
            <person name="Kuhl H."/>
            <person name="Gislard M."/>
            <person name="Guendouz S."/>
            <person name="Journot L."/>
            <person name="Haffray P."/>
            <person name="Bestin A."/>
            <person name="Morvezen R."/>
            <person name="Feron R."/>
            <person name="Wen M."/>
            <person name="Jouanno E."/>
            <person name="Herpin A."/>
            <person name="Schartl M."/>
            <person name="Postlethwait J."/>
            <person name="Schaerlinger B."/>
            <person name="Chardard D."/>
            <person name="Lecocq T."/>
            <person name="Poncet C."/>
            <person name="Jaffrelo L."/>
            <person name="Lampietro C."/>
            <person name="Guiguen Y."/>
        </authorList>
    </citation>
    <scope>NUCLEOTIDE SEQUENCE [LARGE SCALE GENOMIC DNA]</scope>
    <source>
        <tissue evidence="2">Blood</tissue>
    </source>
</reference>
<protein>
    <submittedName>
        <fullName evidence="2">Uncharacterized protein</fullName>
    </submittedName>
</protein>
<comment type="caution">
    <text evidence="2">The sequence shown here is derived from an EMBL/GenBank/DDBJ whole genome shotgun (WGS) entry which is preliminary data.</text>
</comment>
<accession>A0A6A5DTY9</accession>
<evidence type="ECO:0000313" key="3">
    <source>
        <dbReference type="Proteomes" id="UP000465112"/>
    </source>
</evidence>
<organism evidence="2 3">
    <name type="scientific">Perca fluviatilis</name>
    <name type="common">European perch</name>
    <dbReference type="NCBI Taxonomy" id="8168"/>
    <lineage>
        <taxon>Eukaryota</taxon>
        <taxon>Metazoa</taxon>
        <taxon>Chordata</taxon>
        <taxon>Craniata</taxon>
        <taxon>Vertebrata</taxon>
        <taxon>Euteleostomi</taxon>
        <taxon>Actinopterygii</taxon>
        <taxon>Neopterygii</taxon>
        <taxon>Teleostei</taxon>
        <taxon>Neoteleostei</taxon>
        <taxon>Acanthomorphata</taxon>
        <taxon>Eupercaria</taxon>
        <taxon>Perciformes</taxon>
        <taxon>Percoidei</taxon>
        <taxon>Percidae</taxon>
        <taxon>Percinae</taxon>
        <taxon>Perca</taxon>
    </lineage>
</organism>
<keyword evidence="1" id="KW-0732">Signal</keyword>
<proteinExistence type="predicted"/>
<name>A0A6A5DTY9_PERFL</name>
<gene>
    <name evidence="2" type="ORF">PFLUV_G00200740</name>
</gene>
<dbReference type="Proteomes" id="UP000465112">
    <property type="component" value="Chromosome 17"/>
</dbReference>